<dbReference type="AlphaFoldDB" id="A0A7T2YVJ3"/>
<dbReference type="CDD" id="cd08207">
    <property type="entry name" value="RLP_NonPhot"/>
    <property type="match status" value="1"/>
</dbReference>
<feature type="domain" description="Ribulose bisphosphate carboxylase large subunit C-terminal" evidence="2">
    <location>
        <begin position="143"/>
        <end position="420"/>
    </location>
</feature>
<dbReference type="SUPFAM" id="SSF54966">
    <property type="entry name" value="RuBisCO, large subunit, small (N-terminal) domain"/>
    <property type="match status" value="1"/>
</dbReference>
<dbReference type="RefSeq" id="WP_016453640.1">
    <property type="nucleotide sequence ID" value="NZ_CP065748.1"/>
</dbReference>
<feature type="domain" description="Ribulose bisphosphate carboxylase large subunit ferrodoxin-like N-terminal" evidence="3">
    <location>
        <begin position="18"/>
        <end position="130"/>
    </location>
</feature>
<gene>
    <name evidence="4" type="ORF">I6G47_07630</name>
</gene>
<dbReference type="PANTHER" id="PTHR42704">
    <property type="entry name" value="RIBULOSE BISPHOSPHATE CARBOXYLASE"/>
    <property type="match status" value="1"/>
</dbReference>
<reference evidence="4 5" key="1">
    <citation type="submission" date="2020-12" db="EMBL/GenBank/DDBJ databases">
        <title>FDA dAtabase for Regulatory Grade micrObial Sequences (FDA-ARGOS): Supporting development and validation of Infectious Disease Dx tests.</title>
        <authorList>
            <person name="Sproer C."/>
            <person name="Gronow S."/>
            <person name="Severitt S."/>
            <person name="Schroder I."/>
            <person name="Tallon L."/>
            <person name="Sadzewicz L."/>
            <person name="Zhao X."/>
            <person name="Boylan J."/>
            <person name="Ott S."/>
            <person name="Bowen H."/>
            <person name="Vavikolanu K."/>
            <person name="Mehta A."/>
            <person name="Aluvathingal J."/>
            <person name="Nadendla S."/>
            <person name="Lowell S."/>
            <person name="Myers T."/>
            <person name="Yan Y."/>
            <person name="Sichtig H."/>
        </authorList>
    </citation>
    <scope>NUCLEOTIDE SEQUENCE [LARGE SCALE GENOMIC DNA]</scope>
    <source>
        <strain evidence="4 5">FDAARGOS_890</strain>
    </source>
</reference>
<dbReference type="GO" id="GO:0016984">
    <property type="term" value="F:ribulose-bisphosphate carboxylase activity"/>
    <property type="evidence" value="ECO:0007669"/>
    <property type="project" value="InterPro"/>
</dbReference>
<dbReference type="SFLD" id="SFLDS00014">
    <property type="entry name" value="RuBisCO"/>
    <property type="match status" value="1"/>
</dbReference>
<dbReference type="GO" id="GO:0015977">
    <property type="term" value="P:carbon fixation"/>
    <property type="evidence" value="ECO:0007669"/>
    <property type="project" value="InterPro"/>
</dbReference>
<dbReference type="Proteomes" id="UP000595064">
    <property type="component" value="Chromosome"/>
</dbReference>
<evidence type="ECO:0000313" key="5">
    <source>
        <dbReference type="Proteomes" id="UP000595064"/>
    </source>
</evidence>
<dbReference type="PANTHER" id="PTHR42704:SF17">
    <property type="entry name" value="RIBULOSE BISPHOSPHATE CARBOXYLASE LARGE CHAIN"/>
    <property type="match status" value="1"/>
</dbReference>
<dbReference type="EMBL" id="CP065748">
    <property type="protein sequence ID" value="QPS82937.1"/>
    <property type="molecule type" value="Genomic_DNA"/>
</dbReference>
<accession>A0A7T2YVJ3</accession>
<dbReference type="InterPro" id="IPR017443">
    <property type="entry name" value="RuBisCO_lsu_fd_N"/>
</dbReference>
<comment type="similarity">
    <text evidence="1">Belongs to the RuBisCO large chain family.</text>
</comment>
<evidence type="ECO:0000313" key="4">
    <source>
        <dbReference type="EMBL" id="QPS82937.1"/>
    </source>
</evidence>
<dbReference type="InterPro" id="IPR000685">
    <property type="entry name" value="RuBisCO_lsu_C"/>
</dbReference>
<proteinExistence type="inferred from homology"/>
<dbReference type="InterPro" id="IPR033966">
    <property type="entry name" value="RuBisCO"/>
</dbReference>
<dbReference type="Gene3D" id="3.30.70.150">
    <property type="entry name" value="RuBisCO large subunit, N-terminal domain"/>
    <property type="match status" value="1"/>
</dbReference>
<evidence type="ECO:0000259" key="2">
    <source>
        <dbReference type="Pfam" id="PF00016"/>
    </source>
</evidence>
<sequence>MTKNTTRAEFTARYFVESSVSSEKVAQVIAGEQSSGTFLSLPGETDELKERSRARVTRVEPLAPALEPTLPSAYVDRQPHGGVFHRAEIDIAFPVANVGANLPSLLATVAGNLYELGEVTGLRLLDLDLSPDYAVQFAGPAFGVSGTRRMAGVHGRPLIGTIIKPSIGLTPDQTGELVDSLCAADIDFIKDDELIADPPYAPFDERLRAVMPVLQRHADRLGRMPMYAINISGSIDEMLRRHDAVLAAGGTCVMVSVNWVGFAGVEHLRRHAQLPIHGHRNGWGAFTRHQGLGFSFQAYQKLWRLAGVDHLHVNGLRSKFWEPDDSVIASARACLSPWAGHQPLMPVFSSGQWAGQAPDLYAALGSVDLMHLAGGGIIGHPDGIAAGMASMREGWEAAVAGIGLDTYAKTHPALQRAMAHFAVR</sequence>
<name>A0A7T2YVJ3_9BURK</name>
<dbReference type="KEGG" id="dla:I6G47_07630"/>
<dbReference type="SUPFAM" id="SSF51649">
    <property type="entry name" value="RuBisCo, C-terminal domain"/>
    <property type="match status" value="1"/>
</dbReference>
<dbReference type="Pfam" id="PF00016">
    <property type="entry name" value="RuBisCO_large"/>
    <property type="match status" value="1"/>
</dbReference>
<dbReference type="GO" id="GO:0000287">
    <property type="term" value="F:magnesium ion binding"/>
    <property type="evidence" value="ECO:0007669"/>
    <property type="project" value="InterPro"/>
</dbReference>
<dbReference type="InterPro" id="IPR036376">
    <property type="entry name" value="RuBisCO_lsu_C_sf"/>
</dbReference>
<organism evidence="4 5">
    <name type="scientific">Delftia lacustris</name>
    <dbReference type="NCBI Taxonomy" id="558537"/>
    <lineage>
        <taxon>Bacteria</taxon>
        <taxon>Pseudomonadati</taxon>
        <taxon>Pseudomonadota</taxon>
        <taxon>Betaproteobacteria</taxon>
        <taxon>Burkholderiales</taxon>
        <taxon>Comamonadaceae</taxon>
        <taxon>Delftia</taxon>
    </lineage>
</organism>
<evidence type="ECO:0000256" key="1">
    <source>
        <dbReference type="RuleBase" id="RU003834"/>
    </source>
</evidence>
<evidence type="ECO:0000259" key="3">
    <source>
        <dbReference type="Pfam" id="PF02788"/>
    </source>
</evidence>
<keyword evidence="5" id="KW-1185">Reference proteome</keyword>
<dbReference type="SFLD" id="SFLDG00301">
    <property type="entry name" value="RuBisCO-like_proteins"/>
    <property type="match status" value="1"/>
</dbReference>
<dbReference type="Gene3D" id="3.20.20.110">
    <property type="entry name" value="Ribulose bisphosphate carboxylase, large subunit, C-terminal domain"/>
    <property type="match status" value="1"/>
</dbReference>
<dbReference type="Pfam" id="PF02788">
    <property type="entry name" value="RuBisCO_large_N"/>
    <property type="match status" value="1"/>
</dbReference>
<dbReference type="InterPro" id="IPR036422">
    <property type="entry name" value="RuBisCO_lsu_N_sf"/>
</dbReference>
<protein>
    <submittedName>
        <fullName evidence="4">Ribulose-bisphosphate carboxylase large subunit family protein</fullName>
    </submittedName>
</protein>